<evidence type="ECO:0000313" key="2">
    <source>
        <dbReference type="EMBL" id="SIS77651.1"/>
    </source>
</evidence>
<protein>
    <submittedName>
        <fullName evidence="2">Uncharacterized protein</fullName>
    </submittedName>
</protein>
<dbReference type="Proteomes" id="UP000186246">
    <property type="component" value="Unassembled WGS sequence"/>
</dbReference>
<dbReference type="EMBL" id="FTOJ01000003">
    <property type="protein sequence ID" value="SIS77651.1"/>
    <property type="molecule type" value="Genomic_DNA"/>
</dbReference>
<name>A0A1N7LVD1_9FLAO</name>
<proteinExistence type="predicted"/>
<accession>A0A1N7LVD1</accession>
<evidence type="ECO:0000313" key="3">
    <source>
        <dbReference type="Proteomes" id="UP000186246"/>
    </source>
</evidence>
<reference evidence="3" key="3">
    <citation type="submission" date="2017-01" db="EMBL/GenBank/DDBJ databases">
        <authorList>
            <person name="Varghese N."/>
            <person name="Submissions S."/>
        </authorList>
    </citation>
    <scope>NUCLEOTIDE SEQUENCE [LARGE SCALE GENOMIC DNA]</scope>
    <source>
        <strain evidence="3">DSM 21068</strain>
    </source>
</reference>
<keyword evidence="4" id="KW-1185">Reference proteome</keyword>
<reference evidence="1 4" key="1">
    <citation type="submission" date="2016-11" db="EMBL/GenBank/DDBJ databases">
        <title>Whole genomes of Flavobacteriaceae.</title>
        <authorList>
            <person name="Stine C."/>
            <person name="Li C."/>
            <person name="Tadesse D."/>
        </authorList>
    </citation>
    <scope>NUCLEOTIDE SEQUENCE [LARGE SCALE GENOMIC DNA]</scope>
    <source>
        <strain evidence="1 4">DSM 21068</strain>
    </source>
</reference>
<evidence type="ECO:0000313" key="1">
    <source>
        <dbReference type="EMBL" id="PQA91759.1"/>
    </source>
</evidence>
<organism evidence="2 3">
    <name type="scientific">Chryseobacterium piscicola</name>
    <dbReference type="NCBI Taxonomy" id="551459"/>
    <lineage>
        <taxon>Bacteria</taxon>
        <taxon>Pseudomonadati</taxon>
        <taxon>Bacteroidota</taxon>
        <taxon>Flavobacteriia</taxon>
        <taxon>Flavobacteriales</taxon>
        <taxon>Weeksellaceae</taxon>
        <taxon>Chryseobacterium group</taxon>
        <taxon>Chryseobacterium</taxon>
    </lineage>
</organism>
<dbReference type="RefSeq" id="WP_076451030.1">
    <property type="nucleotide sequence ID" value="NZ_FTOJ01000003.1"/>
</dbReference>
<gene>
    <name evidence="1" type="ORF">B0A70_11725</name>
    <name evidence="2" type="ORF">SAMN05421796_103110</name>
</gene>
<dbReference type="OrthoDB" id="1263312at2"/>
<dbReference type="Proteomes" id="UP000238314">
    <property type="component" value="Unassembled WGS sequence"/>
</dbReference>
<dbReference type="EMBL" id="MUGO01000018">
    <property type="protein sequence ID" value="PQA91759.1"/>
    <property type="molecule type" value="Genomic_DNA"/>
</dbReference>
<reference evidence="2" key="2">
    <citation type="submission" date="2017-01" db="EMBL/GenBank/DDBJ databases">
        <authorList>
            <person name="Mah S.A."/>
            <person name="Swanson W.J."/>
            <person name="Moy G.W."/>
            <person name="Vacquier V.D."/>
        </authorList>
    </citation>
    <scope>NUCLEOTIDE SEQUENCE [LARGE SCALE GENOMIC DNA]</scope>
    <source>
        <strain evidence="2">DSM 21068</strain>
    </source>
</reference>
<evidence type="ECO:0000313" key="4">
    <source>
        <dbReference type="Proteomes" id="UP000238314"/>
    </source>
</evidence>
<dbReference type="AlphaFoldDB" id="A0A1N7LVD1"/>
<sequence>MKKIEFLSESGLELGNVSIGGINISEIENFLESIYNESFEYICLYYDEENKILCLEEERGVIFPQYGHFITLITESKYKHCFDFA</sequence>